<comment type="caution">
    <text evidence="2">The sequence shown here is derived from an EMBL/GenBank/DDBJ whole genome shotgun (WGS) entry which is preliminary data.</text>
</comment>
<evidence type="ECO:0000313" key="2">
    <source>
        <dbReference type="EMBL" id="KAL2038844.1"/>
    </source>
</evidence>
<feature type="compositionally biased region" description="Basic and acidic residues" evidence="1">
    <location>
        <begin position="9"/>
        <end position="25"/>
    </location>
</feature>
<dbReference type="Proteomes" id="UP001590950">
    <property type="component" value="Unassembled WGS sequence"/>
</dbReference>
<sequence length="118" mass="12971">MSKNQHGNRPKEGDRCCDNNRRDPARGSNDAECSKPYPVCYHALTTEGNTQQRAESQRPSNIHFSPAMQRWEEESEEQQPWLGITGSSAPPPSKGKYVAKGDAGSNSAINRNDDGKGP</sequence>
<proteinExistence type="predicted"/>
<evidence type="ECO:0000313" key="3">
    <source>
        <dbReference type="Proteomes" id="UP001590950"/>
    </source>
</evidence>
<reference evidence="2 3" key="1">
    <citation type="submission" date="2024-09" db="EMBL/GenBank/DDBJ databases">
        <title>Rethinking Asexuality: The Enigmatic Case of Functional Sexual Genes in Lepraria (Stereocaulaceae).</title>
        <authorList>
            <person name="Doellman M."/>
            <person name="Sun Y."/>
            <person name="Barcenas-Pena A."/>
            <person name="Lumbsch H.T."/>
            <person name="Grewe F."/>
        </authorList>
    </citation>
    <scope>NUCLEOTIDE SEQUENCE [LARGE SCALE GENOMIC DNA]</scope>
    <source>
        <strain evidence="2 3">Mercado 3170</strain>
    </source>
</reference>
<feature type="region of interest" description="Disordered" evidence="1">
    <location>
        <begin position="1"/>
        <end position="36"/>
    </location>
</feature>
<feature type="compositionally biased region" description="Polar residues" evidence="1">
    <location>
        <begin position="48"/>
        <end position="63"/>
    </location>
</feature>
<evidence type="ECO:0000256" key="1">
    <source>
        <dbReference type="SAM" id="MobiDB-lite"/>
    </source>
</evidence>
<feature type="region of interest" description="Disordered" evidence="1">
    <location>
        <begin position="48"/>
        <end position="118"/>
    </location>
</feature>
<name>A0ABR4A028_9LECA</name>
<accession>A0ABR4A028</accession>
<gene>
    <name evidence="2" type="ORF">N7G274_008366</name>
</gene>
<dbReference type="EMBL" id="JBEFKJ010000029">
    <property type="protein sequence ID" value="KAL2038844.1"/>
    <property type="molecule type" value="Genomic_DNA"/>
</dbReference>
<keyword evidence="3" id="KW-1185">Reference proteome</keyword>
<protein>
    <submittedName>
        <fullName evidence="2">Uncharacterized protein</fullName>
    </submittedName>
</protein>
<organism evidence="2 3">
    <name type="scientific">Stereocaulon virgatum</name>
    <dbReference type="NCBI Taxonomy" id="373712"/>
    <lineage>
        <taxon>Eukaryota</taxon>
        <taxon>Fungi</taxon>
        <taxon>Dikarya</taxon>
        <taxon>Ascomycota</taxon>
        <taxon>Pezizomycotina</taxon>
        <taxon>Lecanoromycetes</taxon>
        <taxon>OSLEUM clade</taxon>
        <taxon>Lecanoromycetidae</taxon>
        <taxon>Lecanorales</taxon>
        <taxon>Lecanorineae</taxon>
        <taxon>Stereocaulaceae</taxon>
        <taxon>Stereocaulon</taxon>
    </lineage>
</organism>